<gene>
    <name evidence="2" type="ORF">PVAP13_2NG193603</name>
</gene>
<proteinExistence type="predicted"/>
<reference evidence="2 3" key="1">
    <citation type="submission" date="2020-05" db="EMBL/GenBank/DDBJ databases">
        <title>WGS assembly of Panicum virgatum.</title>
        <authorList>
            <person name="Lovell J.T."/>
            <person name="Jenkins J."/>
            <person name="Shu S."/>
            <person name="Juenger T.E."/>
            <person name="Schmutz J."/>
        </authorList>
    </citation>
    <scope>NUCLEOTIDE SEQUENCE [LARGE SCALE GENOMIC DNA]</scope>
    <source>
        <strain evidence="3">cv. AP13</strain>
    </source>
</reference>
<protein>
    <recommendedName>
        <fullName evidence="1">Endonuclease/exonuclease/phosphatase domain-containing protein</fullName>
    </recommendedName>
</protein>
<dbReference type="AlphaFoldDB" id="A0A8T0VS04"/>
<feature type="domain" description="Endonuclease/exonuclease/phosphatase" evidence="1">
    <location>
        <begin position="11"/>
        <end position="126"/>
    </location>
</feature>
<comment type="caution">
    <text evidence="2">The sequence shown here is derived from an EMBL/GenBank/DDBJ whole genome shotgun (WGS) entry which is preliminary data.</text>
</comment>
<evidence type="ECO:0000313" key="3">
    <source>
        <dbReference type="Proteomes" id="UP000823388"/>
    </source>
</evidence>
<dbReference type="InterPro" id="IPR005135">
    <property type="entry name" value="Endo/exonuclease/phosphatase"/>
</dbReference>
<dbReference type="PANTHER" id="PTHR33710">
    <property type="entry name" value="BNAC02G09200D PROTEIN"/>
    <property type="match status" value="1"/>
</dbReference>
<evidence type="ECO:0000259" key="1">
    <source>
        <dbReference type="Pfam" id="PF03372"/>
    </source>
</evidence>
<keyword evidence="3" id="KW-1185">Reference proteome</keyword>
<accession>A0A8T0VS04</accession>
<sequence>MQKRWLQIWVYGPTQHQNKQAFLSELANTCSKESLPYLIGGDFNIMRRPEDKSSGVFDFKWPNLFNAVIESLDLKEIMMSGRQYTWAGTGDNPIFEKLDRVLASTDWEDKFPLSTVEPRDRDISDHTPLVLNTGASTHQTDQRHFKFERGWLIRDGFYDMVAKIWQSETTRRTPLERWQNKLRRLRQHLRG</sequence>
<dbReference type="Pfam" id="PF03372">
    <property type="entry name" value="Exo_endo_phos"/>
    <property type="match status" value="1"/>
</dbReference>
<dbReference type="Proteomes" id="UP000823388">
    <property type="component" value="Chromosome 2N"/>
</dbReference>
<dbReference type="PANTHER" id="PTHR33710:SF72">
    <property type="entry name" value="OS04G0204200 PROTEIN"/>
    <property type="match status" value="1"/>
</dbReference>
<dbReference type="InterPro" id="IPR036691">
    <property type="entry name" value="Endo/exonu/phosph_ase_sf"/>
</dbReference>
<dbReference type="Gene3D" id="3.60.10.10">
    <property type="entry name" value="Endonuclease/exonuclease/phosphatase"/>
    <property type="match status" value="1"/>
</dbReference>
<evidence type="ECO:0000313" key="2">
    <source>
        <dbReference type="EMBL" id="KAG2634339.1"/>
    </source>
</evidence>
<dbReference type="GO" id="GO:0003824">
    <property type="term" value="F:catalytic activity"/>
    <property type="evidence" value="ECO:0007669"/>
    <property type="project" value="InterPro"/>
</dbReference>
<name>A0A8T0VS04_PANVG</name>
<organism evidence="2 3">
    <name type="scientific">Panicum virgatum</name>
    <name type="common">Blackwell switchgrass</name>
    <dbReference type="NCBI Taxonomy" id="38727"/>
    <lineage>
        <taxon>Eukaryota</taxon>
        <taxon>Viridiplantae</taxon>
        <taxon>Streptophyta</taxon>
        <taxon>Embryophyta</taxon>
        <taxon>Tracheophyta</taxon>
        <taxon>Spermatophyta</taxon>
        <taxon>Magnoliopsida</taxon>
        <taxon>Liliopsida</taxon>
        <taxon>Poales</taxon>
        <taxon>Poaceae</taxon>
        <taxon>PACMAD clade</taxon>
        <taxon>Panicoideae</taxon>
        <taxon>Panicodae</taxon>
        <taxon>Paniceae</taxon>
        <taxon>Panicinae</taxon>
        <taxon>Panicum</taxon>
        <taxon>Panicum sect. Hiantes</taxon>
    </lineage>
</organism>
<dbReference type="SUPFAM" id="SSF56219">
    <property type="entry name" value="DNase I-like"/>
    <property type="match status" value="1"/>
</dbReference>
<dbReference type="EMBL" id="CM029040">
    <property type="protein sequence ID" value="KAG2634339.1"/>
    <property type="molecule type" value="Genomic_DNA"/>
</dbReference>